<evidence type="ECO:0000313" key="4">
    <source>
        <dbReference type="EMBL" id="SMX53459.1"/>
    </source>
</evidence>
<dbReference type="KEGG" id="abat:CFX1CAM_0393"/>
<feature type="domain" description="Carbohydrate kinase PfkB" evidence="3">
    <location>
        <begin position="6"/>
        <end position="295"/>
    </location>
</feature>
<dbReference type="GO" id="GO:0016301">
    <property type="term" value="F:kinase activity"/>
    <property type="evidence" value="ECO:0007669"/>
    <property type="project" value="UniProtKB-KW"/>
</dbReference>
<dbReference type="PANTHER" id="PTHR10584">
    <property type="entry name" value="SUGAR KINASE"/>
    <property type="match status" value="1"/>
</dbReference>
<dbReference type="OrthoDB" id="9813569at2"/>
<protein>
    <submittedName>
        <fullName evidence="4">PfkB domain protein</fullName>
    </submittedName>
</protein>
<dbReference type="SUPFAM" id="SSF53613">
    <property type="entry name" value="Ribokinase-like"/>
    <property type="match status" value="1"/>
</dbReference>
<dbReference type="Gene3D" id="3.40.1190.20">
    <property type="match status" value="1"/>
</dbReference>
<accession>A0A1Y6K4F0</accession>
<sequence>MKILGLGTVAMDVLMEVDQLPVADSFGVISKVSYLPGGSGTNVIVQTARLGAEASYIAKLGDDSIGKDILTSLEDEGVDIAGMRIKPEGISLHTNVVLDKDGQKFILLNFGDAFGTLSTEDVDRELIERCDTFFTDCFPNEAPFFALEFAKSLGKTTVFNMQTGFGTYAAFGIQKADLLEALSQIDIFAPSREGLKDLFGSEDPQQVLPELRKYFRGTIIVTLGAKGVIAIDSDDRVIAVPAVKIDPVDTTGAGDSFIGTFMVAHLQWNQPLDEALRTANASAAYTCLGIGARSSPNAKQLGEWILTHTKGE</sequence>
<dbReference type="InterPro" id="IPR029056">
    <property type="entry name" value="Ribokinase-like"/>
</dbReference>
<keyword evidence="5" id="KW-1185">Reference proteome</keyword>
<name>A0A1Y6K4F0_9CHLR</name>
<evidence type="ECO:0000256" key="1">
    <source>
        <dbReference type="ARBA" id="ARBA00022679"/>
    </source>
</evidence>
<proteinExistence type="predicted"/>
<organism evidence="4 5">
    <name type="scientific">Candidatus Brevifilum fermentans</name>
    <dbReference type="NCBI Taxonomy" id="1986204"/>
    <lineage>
        <taxon>Bacteria</taxon>
        <taxon>Bacillati</taxon>
        <taxon>Chloroflexota</taxon>
        <taxon>Anaerolineae</taxon>
        <taxon>Anaerolineales</taxon>
        <taxon>Anaerolineaceae</taxon>
        <taxon>Candidatus Brevifilum</taxon>
    </lineage>
</organism>
<dbReference type="EMBL" id="LT859958">
    <property type="protein sequence ID" value="SMX53459.1"/>
    <property type="molecule type" value="Genomic_DNA"/>
</dbReference>
<dbReference type="AlphaFoldDB" id="A0A1Y6K4F0"/>
<dbReference type="GO" id="GO:0006796">
    <property type="term" value="P:phosphate-containing compound metabolic process"/>
    <property type="evidence" value="ECO:0007669"/>
    <property type="project" value="UniProtKB-ARBA"/>
</dbReference>
<dbReference type="PRINTS" id="PR00990">
    <property type="entry name" value="RIBOKINASE"/>
</dbReference>
<dbReference type="InterPro" id="IPR011611">
    <property type="entry name" value="PfkB_dom"/>
</dbReference>
<dbReference type="InterPro" id="IPR002139">
    <property type="entry name" value="Ribo/fructo_kinase"/>
</dbReference>
<dbReference type="RefSeq" id="WP_087861394.1">
    <property type="nucleotide sequence ID" value="NZ_LT859958.1"/>
</dbReference>
<evidence type="ECO:0000313" key="5">
    <source>
        <dbReference type="Proteomes" id="UP000195514"/>
    </source>
</evidence>
<gene>
    <name evidence="4" type="ORF">CFX1CAM_0393</name>
</gene>
<reference evidence="5" key="1">
    <citation type="submission" date="2017-05" db="EMBL/GenBank/DDBJ databases">
        <authorList>
            <person name="Kirkegaard R."/>
            <person name="Mcilroy J S."/>
        </authorList>
    </citation>
    <scope>NUCLEOTIDE SEQUENCE [LARGE SCALE GENOMIC DNA]</scope>
</reference>
<evidence type="ECO:0000259" key="3">
    <source>
        <dbReference type="Pfam" id="PF00294"/>
    </source>
</evidence>
<dbReference type="Proteomes" id="UP000195514">
    <property type="component" value="Chromosome I"/>
</dbReference>
<dbReference type="Pfam" id="PF00294">
    <property type="entry name" value="PfkB"/>
    <property type="match status" value="1"/>
</dbReference>
<keyword evidence="2" id="KW-0418">Kinase</keyword>
<dbReference type="PANTHER" id="PTHR10584:SF167">
    <property type="entry name" value="PFKB DOMAIN PROTEIN"/>
    <property type="match status" value="1"/>
</dbReference>
<evidence type="ECO:0000256" key="2">
    <source>
        <dbReference type="ARBA" id="ARBA00022777"/>
    </source>
</evidence>
<keyword evidence="1" id="KW-0808">Transferase</keyword>